<evidence type="ECO:0000313" key="1">
    <source>
        <dbReference type="EMBL" id="RVU13260.1"/>
    </source>
</evidence>
<proteinExistence type="predicted"/>
<dbReference type="InterPro" id="IPR021457">
    <property type="entry name" value="DUF3108"/>
</dbReference>
<accession>A0A437NTC3</accession>
<dbReference type="RefSeq" id="WP_127733902.1">
    <property type="nucleotide sequence ID" value="NZ_SACP01000044.1"/>
</dbReference>
<dbReference type="EMBL" id="SACP01000044">
    <property type="protein sequence ID" value="RVU13260.1"/>
    <property type="molecule type" value="Genomic_DNA"/>
</dbReference>
<name>A0A437NTC3_9HYPH</name>
<dbReference type="Proteomes" id="UP000286997">
    <property type="component" value="Unassembled WGS sequence"/>
</dbReference>
<dbReference type="Pfam" id="PF11306">
    <property type="entry name" value="DUF3108"/>
    <property type="match status" value="1"/>
</dbReference>
<protein>
    <submittedName>
        <fullName evidence="1">DUF3108 domain-containing protein</fullName>
    </submittedName>
</protein>
<organism evidence="1 2">
    <name type="scientific">Methylobacterium oryzihabitans</name>
    <dbReference type="NCBI Taxonomy" id="2499852"/>
    <lineage>
        <taxon>Bacteria</taxon>
        <taxon>Pseudomonadati</taxon>
        <taxon>Pseudomonadota</taxon>
        <taxon>Alphaproteobacteria</taxon>
        <taxon>Hyphomicrobiales</taxon>
        <taxon>Methylobacteriaceae</taxon>
        <taxon>Methylobacterium</taxon>
    </lineage>
</organism>
<keyword evidence="2" id="KW-1185">Reference proteome</keyword>
<reference evidence="1 2" key="1">
    <citation type="submission" date="2019-01" db="EMBL/GenBank/DDBJ databases">
        <authorList>
            <person name="Chen W.-M."/>
        </authorList>
    </citation>
    <scope>NUCLEOTIDE SEQUENCE [LARGE SCALE GENOMIC DNA]</scope>
    <source>
        <strain evidence="1 2">TER-1</strain>
    </source>
</reference>
<dbReference type="OrthoDB" id="7630100at2"/>
<evidence type="ECO:0000313" key="2">
    <source>
        <dbReference type="Proteomes" id="UP000286997"/>
    </source>
</evidence>
<comment type="caution">
    <text evidence="1">The sequence shown here is derived from an EMBL/GenBank/DDBJ whole genome shotgun (WGS) entry which is preliminary data.</text>
</comment>
<sequence>MRAKSGAPTVCAKAFLPALVAAGLTLGAGPDAEARTQRARPAPGSTAVTVDYGIALAGVPIGTAQVVGSVTGARYAMDVTAKLTGLAGAITGGYGAGRAGGQIGGPGRPVPATFAIASHSSSASITVRMALARGNVVAAEVTPPLPPYTDRVPVSEADKRGIIDPVSALVMPAVGRGELIDPQNCDRTIPVFDGASRFDVVLSYGETRSVDKPGYAGPVLICNARYRPIAGHRAGQPGVTFMENNTDMSVWLAPVEGTRVLIPLRIAVRTTLGTNIIEATRWSRTGPGTETAQVSAPQQ</sequence>
<dbReference type="AlphaFoldDB" id="A0A437NTC3"/>
<gene>
    <name evidence="1" type="ORF">EOE48_26585</name>
</gene>